<organism evidence="2 3">
    <name type="scientific">Streptomyces marincola</name>
    <dbReference type="NCBI Taxonomy" id="2878388"/>
    <lineage>
        <taxon>Bacteria</taxon>
        <taxon>Bacillati</taxon>
        <taxon>Actinomycetota</taxon>
        <taxon>Actinomycetes</taxon>
        <taxon>Kitasatosporales</taxon>
        <taxon>Streptomycetaceae</taxon>
        <taxon>Streptomyces</taxon>
    </lineage>
</organism>
<feature type="region of interest" description="Disordered" evidence="1">
    <location>
        <begin position="1"/>
        <end position="47"/>
    </location>
</feature>
<proteinExistence type="predicted"/>
<protein>
    <submittedName>
        <fullName evidence="2">Uncharacterized protein</fullName>
    </submittedName>
</protein>
<reference evidence="2 3" key="1">
    <citation type="submission" date="2017-05" db="EMBL/GenBank/DDBJ databases">
        <title>Complete genome sequence of Streptomyces sp. SCSIO 03032 revealed the diverse biosynthetic pathways for its bioactive secondary metabolites.</title>
        <authorList>
            <person name="Ma L."/>
            <person name="Zhu Y."/>
            <person name="Zhang W."/>
            <person name="Zhang G."/>
            <person name="Tian X."/>
            <person name="Zhang S."/>
            <person name="Zhang C."/>
        </authorList>
    </citation>
    <scope>NUCLEOTIDE SEQUENCE [LARGE SCALE GENOMIC DNA]</scope>
    <source>
        <strain evidence="2 3">SCSIO 03032</strain>
    </source>
</reference>
<name>A0A1W7CVZ0_9ACTN</name>
<gene>
    <name evidence="2" type="ORF">CAG99_06255</name>
</gene>
<feature type="compositionally biased region" description="Low complexity" evidence="1">
    <location>
        <begin position="23"/>
        <end position="35"/>
    </location>
</feature>
<evidence type="ECO:0000313" key="2">
    <source>
        <dbReference type="EMBL" id="ARQ68510.1"/>
    </source>
</evidence>
<dbReference type="EMBL" id="CP021121">
    <property type="protein sequence ID" value="ARQ68510.1"/>
    <property type="molecule type" value="Genomic_DNA"/>
</dbReference>
<evidence type="ECO:0000313" key="3">
    <source>
        <dbReference type="Proteomes" id="UP000194218"/>
    </source>
</evidence>
<dbReference type="Proteomes" id="UP000194218">
    <property type="component" value="Chromosome"/>
</dbReference>
<dbReference type="AlphaFoldDB" id="A0A1W7CVZ0"/>
<sequence length="190" mass="19326">MLALAAQPGGAAEPVPPLPAAPPALSASPEATSTPQRAAETAQVDDDHRRQVAAALRDLLTPVVTEVTPVAGDIDRYQGRGPEGASFTLTVQARPPGGGPLASPCAWTDARPGACAAHTLADGTPVAVHTGLAADLPSVAARARFDSGELFVEIVPDTSSRVGALVATERLLAFLAHPRVRSLATPPNDT</sequence>
<keyword evidence="3" id="KW-1185">Reference proteome</keyword>
<accession>A0A1W7CVZ0</accession>
<evidence type="ECO:0000256" key="1">
    <source>
        <dbReference type="SAM" id="MobiDB-lite"/>
    </source>
</evidence>
<dbReference type="KEGG" id="smao:CAG99_06255"/>